<dbReference type="RefSeq" id="WP_004012953.1">
    <property type="nucleotide sequence ID" value="NZ_CAMPNB010000034.1"/>
</dbReference>
<evidence type="ECO:0000259" key="1">
    <source>
        <dbReference type="Pfam" id="PF13173"/>
    </source>
</evidence>
<proteinExistence type="predicted"/>
<dbReference type="Proteomes" id="UP000582487">
    <property type="component" value="Unassembled WGS sequence"/>
</dbReference>
<comment type="caution">
    <text evidence="3">The sequence shown here is derived from an EMBL/GenBank/DDBJ whole genome shotgun (WGS) entry which is preliminary data.</text>
</comment>
<keyword evidence="3" id="KW-0067">ATP-binding</keyword>
<organism evidence="3 7">
    <name type="scientific">Mobiluncus mulieris</name>
    <dbReference type="NCBI Taxonomy" id="2052"/>
    <lineage>
        <taxon>Bacteria</taxon>
        <taxon>Bacillati</taxon>
        <taxon>Actinomycetota</taxon>
        <taxon>Actinomycetes</taxon>
        <taxon>Actinomycetales</taxon>
        <taxon>Actinomycetaceae</taxon>
        <taxon>Mobiluncus</taxon>
    </lineage>
</organism>
<dbReference type="GO" id="GO:0005524">
    <property type="term" value="F:ATP binding"/>
    <property type="evidence" value="ECO:0007669"/>
    <property type="project" value="UniProtKB-KW"/>
</dbReference>
<dbReference type="InterPro" id="IPR027417">
    <property type="entry name" value="P-loop_NTPase"/>
</dbReference>
<evidence type="ECO:0000313" key="7">
    <source>
        <dbReference type="Proteomes" id="UP000578252"/>
    </source>
</evidence>
<dbReference type="InterPro" id="IPR025420">
    <property type="entry name" value="DUF4143"/>
</dbReference>
<dbReference type="Pfam" id="PF13635">
    <property type="entry name" value="DUF4143"/>
    <property type="match status" value="1"/>
</dbReference>
<dbReference type="Proteomes" id="UP000255284">
    <property type="component" value="Unassembled WGS sequence"/>
</dbReference>
<protein>
    <submittedName>
        <fullName evidence="3">ATP-binding protein</fullName>
    </submittedName>
</protein>
<dbReference type="InterPro" id="IPR041682">
    <property type="entry name" value="AAA_14"/>
</dbReference>
<gene>
    <name evidence="4" type="ORF">HHJ74_10990</name>
    <name evidence="3" type="ORF">HHJ78_11935</name>
    <name evidence="5" type="ORF">NCTC11819_00345</name>
</gene>
<dbReference type="EMBL" id="JABCUR010000023">
    <property type="protein sequence ID" value="NMW66181.1"/>
    <property type="molecule type" value="Genomic_DNA"/>
</dbReference>
<evidence type="ECO:0000313" key="6">
    <source>
        <dbReference type="Proteomes" id="UP000255284"/>
    </source>
</evidence>
<dbReference type="PANTHER" id="PTHR43566">
    <property type="entry name" value="CONSERVED PROTEIN"/>
    <property type="match status" value="1"/>
</dbReference>
<evidence type="ECO:0000313" key="5">
    <source>
        <dbReference type="EMBL" id="STO15801.1"/>
    </source>
</evidence>
<reference evidence="5 6" key="1">
    <citation type="submission" date="2018-06" db="EMBL/GenBank/DDBJ databases">
        <authorList>
            <consortium name="Pathogen Informatics"/>
            <person name="Doyle S."/>
        </authorList>
    </citation>
    <scope>NUCLEOTIDE SEQUENCE [LARGE SCALE GENOMIC DNA]</scope>
    <source>
        <strain evidence="5 6">NCTC11819</strain>
    </source>
</reference>
<evidence type="ECO:0000313" key="3">
    <source>
        <dbReference type="EMBL" id="NMW66181.1"/>
    </source>
</evidence>
<dbReference type="EMBL" id="JABCUV010000021">
    <property type="protein sequence ID" value="NMW94192.1"/>
    <property type="molecule type" value="Genomic_DNA"/>
</dbReference>
<dbReference type="GeneID" id="61167398"/>
<feature type="domain" description="AAA" evidence="1">
    <location>
        <begin position="23"/>
        <end position="142"/>
    </location>
</feature>
<evidence type="ECO:0000313" key="4">
    <source>
        <dbReference type="EMBL" id="NMW94192.1"/>
    </source>
</evidence>
<feature type="domain" description="DUF4143" evidence="2">
    <location>
        <begin position="206"/>
        <end position="366"/>
    </location>
</feature>
<dbReference type="AlphaFoldDB" id="A0A2J9KPS5"/>
<dbReference type="Pfam" id="PF13173">
    <property type="entry name" value="AAA_14"/>
    <property type="match status" value="1"/>
</dbReference>
<dbReference type="Proteomes" id="UP000578252">
    <property type="component" value="Unassembled WGS sequence"/>
</dbReference>
<reference evidence="7 8" key="2">
    <citation type="submission" date="2020-04" db="EMBL/GenBank/DDBJ databases">
        <title>Antimicrobial susceptibility and clonality of vaginal-derived multi-drug resistant Mobiluncus isolates in China.</title>
        <authorList>
            <person name="Zhang X."/>
        </authorList>
    </citation>
    <scope>NUCLEOTIDE SEQUENCE [LARGE SCALE GENOMIC DNA]</scope>
    <source>
        <strain evidence="3 7">13</strain>
        <strain evidence="4 8">7</strain>
    </source>
</reference>
<dbReference type="EMBL" id="UGGQ01000006">
    <property type="protein sequence ID" value="STO15801.1"/>
    <property type="molecule type" value="Genomic_DNA"/>
</dbReference>
<name>A0A2J9KPS5_9ACTO</name>
<dbReference type="SUPFAM" id="SSF52540">
    <property type="entry name" value="P-loop containing nucleoside triphosphate hydrolases"/>
    <property type="match status" value="1"/>
</dbReference>
<sequence>MFTLNTEVKRHCSGLLGEMLDESPIVVIQGARQVGKSTLARQVTERCDAWSVSLDDTDVAALARSDPRGFVGQAPGRLLVLDEAQREPTLTLALKMAVDRNRRPGQFLITGSADFLRLKTTGDSLAGRAEILTLRPLSMGELQQRRTPEDWVSWILAGAPGRIQAESPEATRECIISGGYPLALSRRTPASRQRWFNGYLQSIVTKDAEELSGGDFPGKLPQLLRLLAAEGVSEYVAAKMARHLGVSEKTLGGYFDLAHAMYLVEALPAWGVGISKRVIRRPKVSLVDSGLAAVSVGMTVEKSRLVGGMEYFGALTEQFVAGELRKQREWTASPFDLYHYRHRDQEVDIVIELPDGRLILVEVKSGLSVPKGTFAKLEQLIPGDRVVARVVLYLGEQSLKIAPGNYLLPISSLWTHPDSAS</sequence>
<evidence type="ECO:0000313" key="8">
    <source>
        <dbReference type="Proteomes" id="UP000582487"/>
    </source>
</evidence>
<dbReference type="PANTHER" id="PTHR43566:SF2">
    <property type="entry name" value="DUF4143 DOMAIN-CONTAINING PROTEIN"/>
    <property type="match status" value="1"/>
</dbReference>
<dbReference type="OrthoDB" id="128089at2"/>
<evidence type="ECO:0000259" key="2">
    <source>
        <dbReference type="Pfam" id="PF13635"/>
    </source>
</evidence>
<accession>A0A2J9KPS5</accession>
<keyword evidence="3" id="KW-0547">Nucleotide-binding</keyword>